<keyword evidence="3" id="KW-1185">Reference proteome</keyword>
<dbReference type="InterPro" id="IPR021527">
    <property type="entry name" value="DUF2795"/>
</dbReference>
<feature type="region of interest" description="Disordered" evidence="1">
    <location>
        <begin position="17"/>
        <end position="39"/>
    </location>
</feature>
<evidence type="ECO:0000256" key="1">
    <source>
        <dbReference type="SAM" id="MobiDB-lite"/>
    </source>
</evidence>
<organism evidence="2 3">
    <name type="scientific">Streptomonospora algeriensis</name>
    <dbReference type="NCBI Taxonomy" id="995084"/>
    <lineage>
        <taxon>Bacteria</taxon>
        <taxon>Bacillati</taxon>
        <taxon>Actinomycetota</taxon>
        <taxon>Actinomycetes</taxon>
        <taxon>Streptosporangiales</taxon>
        <taxon>Nocardiopsidaceae</taxon>
        <taxon>Streptomonospora</taxon>
    </lineage>
</organism>
<sequence length="69" mass="7455">MAQPTFIEVQKALSGADYPSSRDELVQHAKAKKADDGVVDALQRLPRRQYGGPDEVSRDIAQATGESQG</sequence>
<reference evidence="3" key="1">
    <citation type="journal article" date="2019" name="Int. J. Syst. Evol. Microbiol.">
        <title>The Global Catalogue of Microorganisms (GCM) 10K type strain sequencing project: providing services to taxonomists for standard genome sequencing and annotation.</title>
        <authorList>
            <consortium name="The Broad Institute Genomics Platform"/>
            <consortium name="The Broad Institute Genome Sequencing Center for Infectious Disease"/>
            <person name="Wu L."/>
            <person name="Ma J."/>
        </authorList>
    </citation>
    <scope>NUCLEOTIDE SEQUENCE [LARGE SCALE GENOMIC DNA]</scope>
    <source>
        <strain evidence="3">CCUG 63369</strain>
    </source>
</reference>
<gene>
    <name evidence="2" type="ORF">ACFQZU_18735</name>
</gene>
<name>A0ABW3BKS1_9ACTN</name>
<dbReference type="EMBL" id="JBHTHR010000845">
    <property type="protein sequence ID" value="MFD0803344.1"/>
    <property type="molecule type" value="Genomic_DNA"/>
</dbReference>
<evidence type="ECO:0000313" key="3">
    <source>
        <dbReference type="Proteomes" id="UP001596956"/>
    </source>
</evidence>
<feature type="compositionally biased region" description="Basic and acidic residues" evidence="1">
    <location>
        <begin position="20"/>
        <end position="36"/>
    </location>
</feature>
<dbReference type="Proteomes" id="UP001596956">
    <property type="component" value="Unassembled WGS sequence"/>
</dbReference>
<evidence type="ECO:0000313" key="2">
    <source>
        <dbReference type="EMBL" id="MFD0803344.1"/>
    </source>
</evidence>
<dbReference type="Pfam" id="PF11387">
    <property type="entry name" value="DUF2795"/>
    <property type="match status" value="1"/>
</dbReference>
<comment type="caution">
    <text evidence="2">The sequence shown here is derived from an EMBL/GenBank/DDBJ whole genome shotgun (WGS) entry which is preliminary data.</text>
</comment>
<accession>A0ABW3BKS1</accession>
<proteinExistence type="predicted"/>
<protein>
    <submittedName>
        <fullName evidence="2">DUF2795 domain-containing protein</fullName>
    </submittedName>
</protein>